<name>A0A8J5G7S0_ZINOF</name>
<dbReference type="PANTHER" id="PTHR24222">
    <property type="entry name" value="ABC TRANSPORTER B FAMILY"/>
    <property type="match status" value="1"/>
</dbReference>
<accession>A0A8J5G7S0</accession>
<proteinExistence type="predicted"/>
<keyword evidence="7" id="KW-1185">Reference proteome</keyword>
<dbReference type="Gene3D" id="1.20.1560.10">
    <property type="entry name" value="ABC transporter type 1, transmembrane domain"/>
    <property type="match status" value="1"/>
</dbReference>
<evidence type="ECO:0008006" key="8">
    <source>
        <dbReference type="Google" id="ProtNLM"/>
    </source>
</evidence>
<feature type="transmembrane region" description="Helical" evidence="5">
    <location>
        <begin position="90"/>
        <end position="106"/>
    </location>
</feature>
<dbReference type="GO" id="GO:0042626">
    <property type="term" value="F:ATPase-coupled transmembrane transporter activity"/>
    <property type="evidence" value="ECO:0007669"/>
    <property type="project" value="TreeGrafter"/>
</dbReference>
<dbReference type="AlphaFoldDB" id="A0A8J5G7S0"/>
<evidence type="ECO:0000256" key="3">
    <source>
        <dbReference type="ARBA" id="ARBA00022989"/>
    </source>
</evidence>
<protein>
    <recommendedName>
        <fullName evidence="8">ABC transmembrane type-1 domain-containing protein</fullName>
    </recommendedName>
</protein>
<dbReference type="GO" id="GO:0005886">
    <property type="term" value="C:plasma membrane"/>
    <property type="evidence" value="ECO:0007669"/>
    <property type="project" value="TreeGrafter"/>
</dbReference>
<sequence>MISYPITSLEALTSHSYLHSFHFPFNRASIPVPSSPDPVLLLSDIKTYGLLDEQVHDPSDEKLVEEWRNAMDAWTEHVISLASSKMVGNYIHNMTIFFGGLIIGLINCWQITLLTLATSPFIVAAGGISNIFLHRRFHTLEHCMPLQMILLLSILMQPHFKLHYGRSATSDQIEEAVKIAHAHDFITSLEMGYKTQVDFAHV</sequence>
<dbReference type="InterPro" id="IPR036640">
    <property type="entry name" value="ABC1_TM_sf"/>
</dbReference>
<evidence type="ECO:0000256" key="2">
    <source>
        <dbReference type="ARBA" id="ARBA00022692"/>
    </source>
</evidence>
<evidence type="ECO:0000313" key="7">
    <source>
        <dbReference type="Proteomes" id="UP000734854"/>
    </source>
</evidence>
<gene>
    <name evidence="6" type="ORF">ZIOFF_041549</name>
</gene>
<dbReference type="GO" id="GO:0005524">
    <property type="term" value="F:ATP binding"/>
    <property type="evidence" value="ECO:0007669"/>
    <property type="project" value="InterPro"/>
</dbReference>
<keyword evidence="4 5" id="KW-0472">Membrane</keyword>
<dbReference type="PANTHER" id="PTHR24222:SF52">
    <property type="entry name" value="ABC TRANSPORTER B FAMILY MEMBER 20-RELATED"/>
    <property type="match status" value="1"/>
</dbReference>
<dbReference type="Proteomes" id="UP000734854">
    <property type="component" value="Unassembled WGS sequence"/>
</dbReference>
<keyword evidence="3 5" id="KW-1133">Transmembrane helix</keyword>
<comment type="caution">
    <text evidence="6">The sequence shown here is derived from an EMBL/GenBank/DDBJ whole genome shotgun (WGS) entry which is preliminary data.</text>
</comment>
<dbReference type="InterPro" id="IPR039421">
    <property type="entry name" value="Type_1_exporter"/>
</dbReference>
<comment type="subcellular location">
    <subcellularLocation>
        <location evidence="1">Membrane</location>
        <topology evidence="1">Multi-pass membrane protein</topology>
    </subcellularLocation>
</comment>
<keyword evidence="2 5" id="KW-0812">Transmembrane</keyword>
<feature type="transmembrane region" description="Helical" evidence="5">
    <location>
        <begin position="113"/>
        <end position="133"/>
    </location>
</feature>
<evidence type="ECO:0000256" key="5">
    <source>
        <dbReference type="SAM" id="Phobius"/>
    </source>
</evidence>
<dbReference type="EMBL" id="JACMSC010000011">
    <property type="protein sequence ID" value="KAG6501666.1"/>
    <property type="molecule type" value="Genomic_DNA"/>
</dbReference>
<evidence type="ECO:0000313" key="6">
    <source>
        <dbReference type="EMBL" id="KAG6501666.1"/>
    </source>
</evidence>
<organism evidence="6 7">
    <name type="scientific">Zingiber officinale</name>
    <name type="common">Ginger</name>
    <name type="synonym">Amomum zingiber</name>
    <dbReference type="NCBI Taxonomy" id="94328"/>
    <lineage>
        <taxon>Eukaryota</taxon>
        <taxon>Viridiplantae</taxon>
        <taxon>Streptophyta</taxon>
        <taxon>Embryophyta</taxon>
        <taxon>Tracheophyta</taxon>
        <taxon>Spermatophyta</taxon>
        <taxon>Magnoliopsida</taxon>
        <taxon>Liliopsida</taxon>
        <taxon>Zingiberales</taxon>
        <taxon>Zingiberaceae</taxon>
        <taxon>Zingiber</taxon>
    </lineage>
</organism>
<evidence type="ECO:0000256" key="1">
    <source>
        <dbReference type="ARBA" id="ARBA00004141"/>
    </source>
</evidence>
<evidence type="ECO:0000256" key="4">
    <source>
        <dbReference type="ARBA" id="ARBA00023136"/>
    </source>
</evidence>
<reference evidence="6 7" key="1">
    <citation type="submission" date="2020-08" db="EMBL/GenBank/DDBJ databases">
        <title>Plant Genome Project.</title>
        <authorList>
            <person name="Zhang R.-G."/>
        </authorList>
    </citation>
    <scope>NUCLEOTIDE SEQUENCE [LARGE SCALE GENOMIC DNA]</scope>
    <source>
        <tissue evidence="6">Rhizome</tissue>
    </source>
</reference>